<reference evidence="11 12" key="2">
    <citation type="journal article" date="2021" name="Int. J. Syst. Evol. Microbiol.">
        <title>Roseibium litorale sp. nov., isolated from a tidal flat sediment and proposal for the reclassification of Labrenzia polysiphoniae as Roseibium polysiphoniae comb. nov.</title>
        <authorList>
            <person name="Liu Y."/>
            <person name="Pei T."/>
            <person name="Du J."/>
            <person name="Chao M."/>
            <person name="Deng M.R."/>
            <person name="Zhu H."/>
        </authorList>
    </citation>
    <scope>NUCLEOTIDE SEQUENCE [LARGE SCALE GENOMIC DNA]</scope>
    <source>
        <strain evidence="11 12">4C16A</strain>
    </source>
</reference>
<keyword evidence="12" id="KW-1185">Reference proteome</keyword>
<name>A0ABR9CKI7_9HYPH</name>
<dbReference type="EMBL" id="JACYXI010000003">
    <property type="protein sequence ID" value="MBD8891362.1"/>
    <property type="molecule type" value="Genomic_DNA"/>
</dbReference>
<keyword evidence="3 8" id="KW-0812">Transmembrane</keyword>
<evidence type="ECO:0000256" key="4">
    <source>
        <dbReference type="ARBA" id="ARBA00022741"/>
    </source>
</evidence>
<evidence type="ECO:0000256" key="3">
    <source>
        <dbReference type="ARBA" id="ARBA00022692"/>
    </source>
</evidence>
<gene>
    <name evidence="11" type="ORF">IG616_07385</name>
</gene>
<feature type="domain" description="ABC transporter" evidence="9">
    <location>
        <begin position="380"/>
        <end position="619"/>
    </location>
</feature>
<dbReference type="PROSITE" id="PS50893">
    <property type="entry name" value="ABC_TRANSPORTER_2"/>
    <property type="match status" value="1"/>
</dbReference>
<dbReference type="SUPFAM" id="SSF90123">
    <property type="entry name" value="ABC transporter transmembrane region"/>
    <property type="match status" value="1"/>
</dbReference>
<feature type="transmembrane region" description="Helical" evidence="8">
    <location>
        <begin position="292"/>
        <end position="310"/>
    </location>
</feature>
<dbReference type="InterPro" id="IPR003439">
    <property type="entry name" value="ABC_transporter-like_ATP-bd"/>
</dbReference>
<reference evidence="12" key="1">
    <citation type="submission" date="2020-09" db="EMBL/GenBank/DDBJ databases">
        <title>The genome sequence of strain Labrenzia suaedae 4C16A.</title>
        <authorList>
            <person name="Liu Y."/>
        </authorList>
    </citation>
    <scope>NUCLEOTIDE SEQUENCE [LARGE SCALE GENOMIC DNA]</scope>
    <source>
        <strain evidence="12">4C16A</strain>
    </source>
</reference>
<dbReference type="Pfam" id="PF00664">
    <property type="entry name" value="ABC_membrane"/>
    <property type="match status" value="1"/>
</dbReference>
<evidence type="ECO:0000256" key="6">
    <source>
        <dbReference type="ARBA" id="ARBA00022989"/>
    </source>
</evidence>
<evidence type="ECO:0000259" key="9">
    <source>
        <dbReference type="PROSITE" id="PS50893"/>
    </source>
</evidence>
<protein>
    <submittedName>
        <fullName evidence="11">ABC transporter ATP-binding protein</fullName>
    </submittedName>
</protein>
<dbReference type="Proteomes" id="UP000632063">
    <property type="component" value="Unassembled WGS sequence"/>
</dbReference>
<dbReference type="Gene3D" id="3.40.50.300">
    <property type="entry name" value="P-loop containing nucleotide triphosphate hydrolases"/>
    <property type="match status" value="1"/>
</dbReference>
<keyword evidence="7 8" id="KW-0472">Membrane</keyword>
<comment type="similarity">
    <text evidence="2">Belongs to the ABC transporter superfamily.</text>
</comment>
<feature type="transmembrane region" description="Helical" evidence="8">
    <location>
        <begin position="56"/>
        <end position="79"/>
    </location>
</feature>
<evidence type="ECO:0000313" key="12">
    <source>
        <dbReference type="Proteomes" id="UP000632063"/>
    </source>
</evidence>
<dbReference type="InterPro" id="IPR036640">
    <property type="entry name" value="ABC1_TM_sf"/>
</dbReference>
<keyword evidence="6 8" id="KW-1133">Transmembrane helix</keyword>
<comment type="caution">
    <text evidence="11">The sequence shown here is derived from an EMBL/GenBank/DDBJ whole genome shotgun (WGS) entry which is preliminary data.</text>
</comment>
<dbReference type="PROSITE" id="PS50929">
    <property type="entry name" value="ABC_TM1F"/>
    <property type="match status" value="1"/>
</dbReference>
<evidence type="ECO:0000259" key="10">
    <source>
        <dbReference type="PROSITE" id="PS50929"/>
    </source>
</evidence>
<organism evidence="11 12">
    <name type="scientific">Roseibium litorale</name>
    <dbReference type="NCBI Taxonomy" id="2803841"/>
    <lineage>
        <taxon>Bacteria</taxon>
        <taxon>Pseudomonadati</taxon>
        <taxon>Pseudomonadota</taxon>
        <taxon>Alphaproteobacteria</taxon>
        <taxon>Hyphomicrobiales</taxon>
        <taxon>Stappiaceae</taxon>
        <taxon>Roseibium</taxon>
    </lineage>
</organism>
<feature type="transmembrane region" description="Helical" evidence="8">
    <location>
        <begin position="178"/>
        <end position="196"/>
    </location>
</feature>
<dbReference type="Gene3D" id="1.20.1560.10">
    <property type="entry name" value="ABC transporter type 1, transmembrane domain"/>
    <property type="match status" value="1"/>
</dbReference>
<dbReference type="SMART" id="SM00382">
    <property type="entry name" value="AAA"/>
    <property type="match status" value="1"/>
</dbReference>
<dbReference type="PANTHER" id="PTHR24221:SF203">
    <property type="entry name" value="ATP-BINDING_PERMEASE FUSION ABC TRANSPORTER-RELATED"/>
    <property type="match status" value="1"/>
</dbReference>
<dbReference type="InterPro" id="IPR003593">
    <property type="entry name" value="AAA+_ATPase"/>
</dbReference>
<evidence type="ECO:0000256" key="2">
    <source>
        <dbReference type="ARBA" id="ARBA00005417"/>
    </source>
</evidence>
<keyword evidence="4" id="KW-0547">Nucleotide-binding</keyword>
<evidence type="ECO:0000313" key="11">
    <source>
        <dbReference type="EMBL" id="MBD8891362.1"/>
    </source>
</evidence>
<dbReference type="InterPro" id="IPR027417">
    <property type="entry name" value="P-loop_NTPase"/>
</dbReference>
<dbReference type="GO" id="GO:0005524">
    <property type="term" value="F:ATP binding"/>
    <property type="evidence" value="ECO:0007669"/>
    <property type="project" value="UniProtKB-KW"/>
</dbReference>
<dbReference type="RefSeq" id="WP_192147491.1">
    <property type="nucleotide sequence ID" value="NZ_JACYXI010000003.1"/>
</dbReference>
<proteinExistence type="inferred from homology"/>
<dbReference type="PROSITE" id="PS00211">
    <property type="entry name" value="ABC_TRANSPORTER_1"/>
    <property type="match status" value="1"/>
</dbReference>
<keyword evidence="5 11" id="KW-0067">ATP-binding</keyword>
<evidence type="ECO:0000256" key="1">
    <source>
        <dbReference type="ARBA" id="ARBA00004651"/>
    </source>
</evidence>
<dbReference type="InterPro" id="IPR039421">
    <property type="entry name" value="Type_1_exporter"/>
</dbReference>
<sequence length="639" mass="71153">MISRRFFRPANLRRQIVQSVFRLFERWIDPYREGPPVAGTETPFAMFLLFIRQARWPFVLMLLTGGAMAGLEAALYTFIGWIVDLLDTNGRETFFQEHLWLLLAMAFVVLVIRVLVVALGALTEEQTIVPGFFNLVRWQSHQLVMRQSLSYFQDEFSGRLAAKVWQSGMASGDFMNSLLQTVWYILVYALTTLVMVGRLDWVLGAVIALWLVIYSAMSWYFVPRIRQRAKDLAHAGSGVSGRLVDTYSNIQTVKLFSTLEGENRGVRQTYDRFLACLLVFTRMLTMVRISNGVLSGAMIVLIAAFSLIFWQQGQLSTGEVAFTLGLTLRLNLLLNRMQGQLNGLFRSYGTFQDSMDTLVRPVAVADRPDAKPLNVRQGAVAFEGVRFHYGKAGGVIDRLDLSIRPGERVGLVGPSGAGKSTLVSLLLRFHDVEAGRILIDGQDIRDVTQASLRSHIGMVAQDTSLLHRSIRENILYGKPDASEDEIREAARRAHALSFIEGLVDAKGRKGFDAQVGERGVKLSGGQRQRIAIARVLLKNAPILVLDEATSALDSEVEAAIQENLSELMSGKTVIAIAHRLSTIAAMDRLLVMDEGAMVQDGPHSELLRDKAGLYAQLWDRQSGGFLDRAEETFDGEFSS</sequence>
<dbReference type="Pfam" id="PF00005">
    <property type="entry name" value="ABC_tran"/>
    <property type="match status" value="1"/>
</dbReference>
<comment type="subcellular location">
    <subcellularLocation>
        <location evidence="1">Cell membrane</location>
        <topology evidence="1">Multi-pass membrane protein</topology>
    </subcellularLocation>
</comment>
<dbReference type="InterPro" id="IPR017871">
    <property type="entry name" value="ABC_transporter-like_CS"/>
</dbReference>
<evidence type="ECO:0000256" key="5">
    <source>
        <dbReference type="ARBA" id="ARBA00022840"/>
    </source>
</evidence>
<evidence type="ECO:0000256" key="8">
    <source>
        <dbReference type="SAM" id="Phobius"/>
    </source>
</evidence>
<dbReference type="InterPro" id="IPR011527">
    <property type="entry name" value="ABC1_TM_dom"/>
</dbReference>
<feature type="transmembrane region" description="Helical" evidence="8">
    <location>
        <begin position="202"/>
        <end position="222"/>
    </location>
</feature>
<dbReference type="SUPFAM" id="SSF52540">
    <property type="entry name" value="P-loop containing nucleoside triphosphate hydrolases"/>
    <property type="match status" value="1"/>
</dbReference>
<evidence type="ECO:0000256" key="7">
    <source>
        <dbReference type="ARBA" id="ARBA00023136"/>
    </source>
</evidence>
<feature type="domain" description="ABC transmembrane type-1" evidence="10">
    <location>
        <begin position="59"/>
        <end position="353"/>
    </location>
</feature>
<accession>A0ABR9CKI7</accession>
<dbReference type="PANTHER" id="PTHR24221">
    <property type="entry name" value="ATP-BINDING CASSETTE SUB-FAMILY B"/>
    <property type="match status" value="1"/>
</dbReference>
<feature type="transmembrane region" description="Helical" evidence="8">
    <location>
        <begin position="99"/>
        <end position="122"/>
    </location>
</feature>